<dbReference type="EC" id="2.7.11.1" evidence="2"/>
<dbReference type="InterPro" id="IPR000719">
    <property type="entry name" value="Prot_kinase_dom"/>
</dbReference>
<dbReference type="EMBL" id="CAJJDP010000091">
    <property type="protein sequence ID" value="CAD8188166.1"/>
    <property type="molecule type" value="Genomic_DNA"/>
</dbReference>
<dbReference type="GO" id="GO:0004674">
    <property type="term" value="F:protein serine/threonine kinase activity"/>
    <property type="evidence" value="ECO:0007669"/>
    <property type="project" value="UniProtKB-KW"/>
</dbReference>
<keyword evidence="12" id="KW-1185">Reference proteome</keyword>
<dbReference type="Pfam" id="PF00069">
    <property type="entry name" value="Pkinase"/>
    <property type="match status" value="1"/>
</dbReference>
<keyword evidence="3" id="KW-0723">Serine/threonine-protein kinase</keyword>
<evidence type="ECO:0000256" key="4">
    <source>
        <dbReference type="ARBA" id="ARBA00022679"/>
    </source>
</evidence>
<comment type="caution">
    <text evidence="11">The sequence shown here is derived from an EMBL/GenBank/DDBJ whole genome shotgun (WGS) entry which is preliminary data.</text>
</comment>
<gene>
    <name evidence="11" type="ORF">POCTA_138.1.T0920066</name>
</gene>
<dbReference type="GO" id="GO:0005524">
    <property type="term" value="F:ATP binding"/>
    <property type="evidence" value="ECO:0007669"/>
    <property type="project" value="UniProtKB-KW"/>
</dbReference>
<dbReference type="OrthoDB" id="303145at2759"/>
<accession>A0A8S1WR22</accession>
<evidence type="ECO:0000256" key="8">
    <source>
        <dbReference type="ARBA" id="ARBA00047899"/>
    </source>
</evidence>
<keyword evidence="7" id="KW-0067">ATP-binding</keyword>
<dbReference type="PANTHER" id="PTHR22984:SF25">
    <property type="entry name" value="PROTEIN KINASE DOMAIN-CONTAINING PROTEIN"/>
    <property type="match status" value="1"/>
</dbReference>
<evidence type="ECO:0000313" key="12">
    <source>
        <dbReference type="Proteomes" id="UP000683925"/>
    </source>
</evidence>
<keyword evidence="6" id="KW-0418">Kinase</keyword>
<proteinExistence type="predicted"/>
<evidence type="ECO:0000313" key="11">
    <source>
        <dbReference type="EMBL" id="CAD8188166.1"/>
    </source>
</evidence>
<keyword evidence="4" id="KW-0808">Transferase</keyword>
<dbReference type="GO" id="GO:0005737">
    <property type="term" value="C:cytoplasm"/>
    <property type="evidence" value="ECO:0007669"/>
    <property type="project" value="TreeGrafter"/>
</dbReference>
<protein>
    <recommendedName>
        <fullName evidence="2">non-specific serine/threonine protein kinase</fullName>
        <ecNumber evidence="2">2.7.11.1</ecNumber>
    </recommendedName>
</protein>
<comment type="subcellular location">
    <subcellularLocation>
        <location evidence="1">Host cell</location>
    </subcellularLocation>
</comment>
<evidence type="ECO:0000256" key="3">
    <source>
        <dbReference type="ARBA" id="ARBA00022527"/>
    </source>
</evidence>
<sequence>MPCITMESNILTFIQKKIQQNYLNIIITLNWTTHVSYHMYQINQHYGIIHPSLDLKNLYINPNTQDIVLVSYYQAYYQQNNEERRMCVNIGYSPPEYFKINYKLTTKSNVYQAGISLFHLLLGHNPFGKTQQEMAINHTNNKLDLTRLNVFDQVLCDFIRQLLEQDPLKRPSPQELLKHKLFSITHKENLSKQTMTKEYHKDIQEFQNFSQTSNIQTVKKSLNFKTRL</sequence>
<evidence type="ECO:0000256" key="6">
    <source>
        <dbReference type="ARBA" id="ARBA00022777"/>
    </source>
</evidence>
<dbReference type="PROSITE" id="PS50011">
    <property type="entry name" value="PROTEIN_KINASE_DOM"/>
    <property type="match status" value="1"/>
</dbReference>
<comment type="catalytic activity">
    <reaction evidence="8">
        <text>L-threonyl-[protein] + ATP = O-phospho-L-threonyl-[protein] + ADP + H(+)</text>
        <dbReference type="Rhea" id="RHEA:46608"/>
        <dbReference type="Rhea" id="RHEA-COMP:11060"/>
        <dbReference type="Rhea" id="RHEA-COMP:11605"/>
        <dbReference type="ChEBI" id="CHEBI:15378"/>
        <dbReference type="ChEBI" id="CHEBI:30013"/>
        <dbReference type="ChEBI" id="CHEBI:30616"/>
        <dbReference type="ChEBI" id="CHEBI:61977"/>
        <dbReference type="ChEBI" id="CHEBI:456216"/>
        <dbReference type="EC" id="2.7.11.1"/>
    </reaction>
</comment>
<dbReference type="Proteomes" id="UP000683925">
    <property type="component" value="Unassembled WGS sequence"/>
</dbReference>
<evidence type="ECO:0000256" key="9">
    <source>
        <dbReference type="ARBA" id="ARBA00048679"/>
    </source>
</evidence>
<dbReference type="GO" id="GO:0043657">
    <property type="term" value="C:host cell"/>
    <property type="evidence" value="ECO:0007669"/>
    <property type="project" value="UniProtKB-SubCell"/>
</dbReference>
<name>A0A8S1WR22_PAROT</name>
<dbReference type="PANTHER" id="PTHR22984">
    <property type="entry name" value="SERINE/THREONINE-PROTEIN KINASE PIM"/>
    <property type="match status" value="1"/>
</dbReference>
<keyword evidence="5" id="KW-0547">Nucleotide-binding</keyword>
<organism evidence="11 12">
    <name type="scientific">Paramecium octaurelia</name>
    <dbReference type="NCBI Taxonomy" id="43137"/>
    <lineage>
        <taxon>Eukaryota</taxon>
        <taxon>Sar</taxon>
        <taxon>Alveolata</taxon>
        <taxon>Ciliophora</taxon>
        <taxon>Intramacronucleata</taxon>
        <taxon>Oligohymenophorea</taxon>
        <taxon>Peniculida</taxon>
        <taxon>Parameciidae</taxon>
        <taxon>Paramecium</taxon>
    </lineage>
</organism>
<evidence type="ECO:0000256" key="1">
    <source>
        <dbReference type="ARBA" id="ARBA00004340"/>
    </source>
</evidence>
<feature type="domain" description="Protein kinase" evidence="10">
    <location>
        <begin position="1"/>
        <end position="182"/>
    </location>
</feature>
<evidence type="ECO:0000256" key="7">
    <source>
        <dbReference type="ARBA" id="ARBA00022840"/>
    </source>
</evidence>
<evidence type="ECO:0000256" key="5">
    <source>
        <dbReference type="ARBA" id="ARBA00022741"/>
    </source>
</evidence>
<reference evidence="11" key="1">
    <citation type="submission" date="2021-01" db="EMBL/GenBank/DDBJ databases">
        <authorList>
            <consortium name="Genoscope - CEA"/>
            <person name="William W."/>
        </authorList>
    </citation>
    <scope>NUCLEOTIDE SEQUENCE</scope>
</reference>
<dbReference type="InterPro" id="IPR051138">
    <property type="entry name" value="PIM_Ser/Thr_kinase"/>
</dbReference>
<evidence type="ECO:0000256" key="2">
    <source>
        <dbReference type="ARBA" id="ARBA00012513"/>
    </source>
</evidence>
<dbReference type="AlphaFoldDB" id="A0A8S1WR22"/>
<comment type="catalytic activity">
    <reaction evidence="9">
        <text>L-seryl-[protein] + ATP = O-phospho-L-seryl-[protein] + ADP + H(+)</text>
        <dbReference type="Rhea" id="RHEA:17989"/>
        <dbReference type="Rhea" id="RHEA-COMP:9863"/>
        <dbReference type="Rhea" id="RHEA-COMP:11604"/>
        <dbReference type="ChEBI" id="CHEBI:15378"/>
        <dbReference type="ChEBI" id="CHEBI:29999"/>
        <dbReference type="ChEBI" id="CHEBI:30616"/>
        <dbReference type="ChEBI" id="CHEBI:83421"/>
        <dbReference type="ChEBI" id="CHEBI:456216"/>
        <dbReference type="EC" id="2.7.11.1"/>
    </reaction>
</comment>
<evidence type="ECO:0000259" key="10">
    <source>
        <dbReference type="PROSITE" id="PS50011"/>
    </source>
</evidence>